<dbReference type="SUPFAM" id="SSF82171">
    <property type="entry name" value="DPP6 N-terminal domain-like"/>
    <property type="match status" value="1"/>
</dbReference>
<keyword evidence="3" id="KW-1185">Reference proteome</keyword>
<keyword evidence="1" id="KW-0732">Signal</keyword>
<evidence type="ECO:0000313" key="2">
    <source>
        <dbReference type="EMBL" id="TGV04605.1"/>
    </source>
</evidence>
<dbReference type="AlphaFoldDB" id="A0A4S1E2H6"/>
<comment type="caution">
    <text evidence="2">The sequence shown here is derived from an EMBL/GenBank/DDBJ whole genome shotgun (WGS) entry which is preliminary data.</text>
</comment>
<name>A0A4S1E2H6_9FLAO</name>
<evidence type="ECO:0000256" key="1">
    <source>
        <dbReference type="SAM" id="SignalP"/>
    </source>
</evidence>
<reference evidence="2 3" key="1">
    <citation type="submission" date="2019-04" db="EMBL/GenBank/DDBJ databases">
        <authorList>
            <person name="Liu A."/>
        </authorList>
    </citation>
    <scope>NUCLEOTIDE SEQUENCE [LARGE SCALE GENOMIC DNA]</scope>
    <source>
        <strain evidence="2 3">RZ03</strain>
    </source>
</reference>
<evidence type="ECO:0008006" key="4">
    <source>
        <dbReference type="Google" id="ProtNLM"/>
    </source>
</evidence>
<dbReference type="EMBL" id="SRSO01000001">
    <property type="protein sequence ID" value="TGV04605.1"/>
    <property type="molecule type" value="Genomic_DNA"/>
</dbReference>
<evidence type="ECO:0000313" key="3">
    <source>
        <dbReference type="Proteomes" id="UP000307602"/>
    </source>
</evidence>
<feature type="signal peptide" evidence="1">
    <location>
        <begin position="1"/>
        <end position="19"/>
    </location>
</feature>
<proteinExistence type="predicted"/>
<dbReference type="Proteomes" id="UP000307602">
    <property type="component" value="Unassembled WGS sequence"/>
</dbReference>
<feature type="chain" id="PRO_5020489742" description="Exo-alpha-sialidase" evidence="1">
    <location>
        <begin position="20"/>
        <end position="437"/>
    </location>
</feature>
<gene>
    <name evidence="2" type="ORF">EM932_00310</name>
</gene>
<dbReference type="RefSeq" id="WP_135874314.1">
    <property type="nucleotide sequence ID" value="NZ_SRSO01000001.1"/>
</dbReference>
<sequence length="437" mass="49657">MMKRSLFIILFLVTGVSKAQEFTTYMEDGGWCWYQDPRAVIKNEKLIIGGLSGESGDVKVSVYDLEANNNLGTVVLNKNFQADDHDVPAFHVRPDGSLLAVYAKHGKERIHYYRISSSKDYLRWGEEKQFVHDYESKVKGGVTYMNLYSMKNEGLLYNFFRDGPNYNPAFITSSDHGETWGNETHFISDGLGSRNRPYVRYLQRDDNTIGVSFTEAHPRKYGNSLYYADFRNGTFYNVDGTKIKDLSEGPLTPSESEKIYQGSAIRRKGGHGASAENSAWTCAIEKDKKSRPHIGYTRYVSNGDHRYRLASWNGKKWVDREIAFAGKCLYTNESSYTGLLALDPEDPRNVFISTDVDPNTGKDLGGTHEIYSAKVKEKDDITSIKWKAITSNSKFKNIRPIVVYGEGYKVLLWLGDGHWNTFVDYKVNVKGLVLKRS</sequence>
<dbReference type="SUPFAM" id="SSF50939">
    <property type="entry name" value="Sialidases"/>
    <property type="match status" value="1"/>
</dbReference>
<dbReference type="OrthoDB" id="258246at2"/>
<protein>
    <recommendedName>
        <fullName evidence="4">Exo-alpha-sialidase</fullName>
    </recommendedName>
</protein>
<dbReference type="InterPro" id="IPR036278">
    <property type="entry name" value="Sialidase_sf"/>
</dbReference>
<dbReference type="Pfam" id="PF15892">
    <property type="entry name" value="BNR_4"/>
    <property type="match status" value="1"/>
</dbReference>
<organism evidence="2 3">
    <name type="scientific">Flavivirga rizhaonensis</name>
    <dbReference type="NCBI Taxonomy" id="2559571"/>
    <lineage>
        <taxon>Bacteria</taxon>
        <taxon>Pseudomonadati</taxon>
        <taxon>Bacteroidota</taxon>
        <taxon>Flavobacteriia</taxon>
        <taxon>Flavobacteriales</taxon>
        <taxon>Flavobacteriaceae</taxon>
        <taxon>Flavivirga</taxon>
    </lineage>
</organism>
<accession>A0A4S1E2H6</accession>
<dbReference type="Gene3D" id="2.120.10.10">
    <property type="match status" value="1"/>
</dbReference>